<dbReference type="RefSeq" id="WP_239677599.1">
    <property type="nucleotide sequence ID" value="NZ_CP070499.1"/>
</dbReference>
<gene>
    <name evidence="2" type="ORF">JQS43_03385</name>
</gene>
<keyword evidence="3" id="KW-1185">Reference proteome</keyword>
<name>A0A895YU12_9ACTN</name>
<protein>
    <recommendedName>
        <fullName evidence="4">DUF2273 domain-containing protein</fullName>
    </recommendedName>
</protein>
<evidence type="ECO:0000313" key="2">
    <source>
        <dbReference type="EMBL" id="QSB17590.1"/>
    </source>
</evidence>
<dbReference type="Proteomes" id="UP000662857">
    <property type="component" value="Chromosome"/>
</dbReference>
<sequence>MDETRLWPMLGLGFGVSLGFAGAFGGWGAFLLVLILGLIGFLVGRALVGELDVAQLFGGRR</sequence>
<evidence type="ECO:0008006" key="4">
    <source>
        <dbReference type="Google" id="ProtNLM"/>
    </source>
</evidence>
<dbReference type="EMBL" id="CP070499">
    <property type="protein sequence ID" value="QSB17590.1"/>
    <property type="molecule type" value="Genomic_DNA"/>
</dbReference>
<proteinExistence type="predicted"/>
<reference evidence="2" key="1">
    <citation type="submission" date="2021-02" db="EMBL/GenBank/DDBJ databases">
        <title>Natrosporangium hydrolyticum gen. nov., sp. nov, a haloalkaliphilic actinobacterium from a soda solonchak soil.</title>
        <authorList>
            <person name="Sorokin D.Y."/>
            <person name="Khijniak T.V."/>
            <person name="Zakharycheva A.P."/>
            <person name="Boueva O.V."/>
            <person name="Ariskina E.V."/>
            <person name="Hahnke R.L."/>
            <person name="Bunk B."/>
            <person name="Sproer C."/>
            <person name="Schumann P."/>
            <person name="Evtushenko L.I."/>
            <person name="Kublanov I.V."/>
        </authorList>
    </citation>
    <scope>NUCLEOTIDE SEQUENCE</scope>
    <source>
        <strain evidence="2">DSM 106523</strain>
    </source>
</reference>
<keyword evidence="1" id="KW-1133">Transmembrane helix</keyword>
<keyword evidence="1" id="KW-0812">Transmembrane</keyword>
<evidence type="ECO:0000313" key="3">
    <source>
        <dbReference type="Proteomes" id="UP000662857"/>
    </source>
</evidence>
<organism evidence="2 3">
    <name type="scientific">Natronosporangium hydrolyticum</name>
    <dbReference type="NCBI Taxonomy" id="2811111"/>
    <lineage>
        <taxon>Bacteria</taxon>
        <taxon>Bacillati</taxon>
        <taxon>Actinomycetota</taxon>
        <taxon>Actinomycetes</taxon>
        <taxon>Micromonosporales</taxon>
        <taxon>Micromonosporaceae</taxon>
        <taxon>Natronosporangium</taxon>
    </lineage>
</organism>
<dbReference type="KEGG" id="nhy:JQS43_03385"/>
<feature type="transmembrane region" description="Helical" evidence="1">
    <location>
        <begin position="20"/>
        <end position="43"/>
    </location>
</feature>
<keyword evidence="1" id="KW-0472">Membrane</keyword>
<accession>A0A895YU12</accession>
<evidence type="ECO:0000256" key="1">
    <source>
        <dbReference type="SAM" id="Phobius"/>
    </source>
</evidence>
<dbReference type="AlphaFoldDB" id="A0A895YU12"/>